<evidence type="ECO:0000256" key="1">
    <source>
        <dbReference type="ARBA" id="ARBA00011073"/>
    </source>
</evidence>
<evidence type="ECO:0000259" key="7">
    <source>
        <dbReference type="Pfam" id="PF00082"/>
    </source>
</evidence>
<accession>A9WKQ3</accession>
<feature type="domain" description="Peptidase S8/S53" evidence="7">
    <location>
        <begin position="493"/>
        <end position="606"/>
    </location>
</feature>
<dbReference type="EMBL" id="CP000910">
    <property type="protein sequence ID" value="ABY21862.1"/>
    <property type="molecule type" value="Genomic_DNA"/>
</dbReference>
<comment type="similarity">
    <text evidence="1 5">Belongs to the peptidase S8 family.</text>
</comment>
<evidence type="ECO:0000313" key="9">
    <source>
        <dbReference type="Proteomes" id="UP000002007"/>
    </source>
</evidence>
<dbReference type="PANTHER" id="PTHR43806:SF11">
    <property type="entry name" value="CEREVISIN-RELATED"/>
    <property type="match status" value="1"/>
</dbReference>
<dbReference type="PROSITE" id="PS00138">
    <property type="entry name" value="SUBTILASE_SER"/>
    <property type="match status" value="1"/>
</dbReference>
<dbReference type="Pfam" id="PF00082">
    <property type="entry name" value="Peptidase_S8"/>
    <property type="match status" value="1"/>
</dbReference>
<dbReference type="InterPro" id="IPR023828">
    <property type="entry name" value="Peptidase_S8_Ser-AS"/>
</dbReference>
<dbReference type="InterPro" id="IPR050131">
    <property type="entry name" value="Peptidase_S8_subtilisin-like"/>
</dbReference>
<dbReference type="eggNOG" id="COG2931">
    <property type="taxonomic scope" value="Bacteria"/>
</dbReference>
<dbReference type="Proteomes" id="UP000002007">
    <property type="component" value="Chromosome"/>
</dbReference>
<dbReference type="AlphaFoldDB" id="A9WKQ3"/>
<keyword evidence="4" id="KW-0720">Serine protease</keyword>
<keyword evidence="6" id="KW-0732">Signal</keyword>
<keyword evidence="2 8" id="KW-0645">Protease</keyword>
<dbReference type="PRINTS" id="PR00723">
    <property type="entry name" value="SUBTILISIN"/>
</dbReference>
<proteinExistence type="inferred from homology"/>
<feature type="signal peptide" evidence="6">
    <location>
        <begin position="1"/>
        <end position="39"/>
    </location>
</feature>
<protein>
    <submittedName>
        <fullName evidence="8">Subtilisin-like protease</fullName>
        <ecNumber evidence="8">3.4.21.-</ecNumber>
    </submittedName>
</protein>
<dbReference type="InterPro" id="IPR036852">
    <property type="entry name" value="Peptidase_S8/S53_dom_sf"/>
</dbReference>
<dbReference type="KEGG" id="rsa:RSal33209_0106"/>
<dbReference type="InterPro" id="IPR034075">
    <property type="entry name" value="Glr3161-like_dom"/>
</dbReference>
<dbReference type="PROSITE" id="PS51892">
    <property type="entry name" value="SUBTILASE"/>
    <property type="match status" value="1"/>
</dbReference>
<evidence type="ECO:0000256" key="6">
    <source>
        <dbReference type="SAM" id="SignalP"/>
    </source>
</evidence>
<evidence type="ECO:0000256" key="4">
    <source>
        <dbReference type="ARBA" id="ARBA00022825"/>
    </source>
</evidence>
<dbReference type="InterPro" id="IPR000209">
    <property type="entry name" value="Peptidase_S8/S53_dom"/>
</dbReference>
<organism evidence="8 9">
    <name type="scientific">Renibacterium salmoninarum (strain ATCC 33209 / DSM 20767 / JCM 11484 / NBRC 15589 / NCIMB 2235)</name>
    <dbReference type="NCBI Taxonomy" id="288705"/>
    <lineage>
        <taxon>Bacteria</taxon>
        <taxon>Bacillati</taxon>
        <taxon>Actinomycetota</taxon>
        <taxon>Actinomycetes</taxon>
        <taxon>Micrococcales</taxon>
        <taxon>Micrococcaceae</taxon>
        <taxon>Renibacterium</taxon>
    </lineage>
</organism>
<dbReference type="GO" id="GO:0004252">
    <property type="term" value="F:serine-type endopeptidase activity"/>
    <property type="evidence" value="ECO:0007669"/>
    <property type="project" value="InterPro"/>
</dbReference>
<dbReference type="Gene3D" id="3.40.50.200">
    <property type="entry name" value="Peptidase S8/S53 domain"/>
    <property type="match status" value="2"/>
</dbReference>
<dbReference type="EC" id="3.4.21.-" evidence="8"/>
<feature type="chain" id="PRO_5038718148" evidence="6">
    <location>
        <begin position="40"/>
        <end position="637"/>
    </location>
</feature>
<keyword evidence="9" id="KW-1185">Reference proteome</keyword>
<keyword evidence="3 8" id="KW-0378">Hydrolase</keyword>
<gene>
    <name evidence="8" type="ordered locus">RSal33209_0106</name>
</gene>
<name>A9WKQ3_RENSM</name>
<dbReference type="HOGENOM" id="CLU_019121_0_0_11"/>
<comment type="caution">
    <text evidence="5">Lacks conserved residue(s) required for the propagation of feature annotation.</text>
</comment>
<dbReference type="SUPFAM" id="SSF52743">
    <property type="entry name" value="Subtilisin-like"/>
    <property type="match status" value="1"/>
</dbReference>
<dbReference type="STRING" id="288705.RSal33209_0106"/>
<sequence>MSSTRRNTMNRLHGKAATLFLVSLISAATLSVGSGTATAAAAEQGSSSFAPDDKTLSTPLAAIATANDAPQSSLASAVREQLDSASKVTDAAGQLPVEISVAKGALQQVAGELRKLGLSKLDLVDAGALSAIHTSISAQQLKTVGKLDGVRRVAPANAGKSTDAGAVTSQGDAVIKGPEARKTTKDKPTSADGAGVYVGVISDSINRKSVEVADPDNPGATKTVSGIEAAQASGDLPATVNVLNDGPANTVAEPNNSSDEGQAMAQIIYDEAPGITQFAFASASEESKSVAINRLVNAGVKVIADDIYDITDPVYQDDPSAVAAENAVSHGISYVTSAGNRGGNSAFETQPAFVADKSKKEANPAKPVNPALEDFGNGVTNKKIATIANKGSVYYDLQWKEGWGTAKSDLGLRLVNSAGKLLTATSLSDDDDVASGIPQEGVSYKNTTGRAVDVYVQITHKRGTPAPSLLRLRSNKDFVAGFGNAITVNAGVSSAKGVIAAAASDWSTPTVPEECSSRGPVTHYFDQNGVALATPAVINKPDVMAPDGVATTVDGFDAFSGTSAAAPATAGAAALALTAYPAATPAQIKTWITSGNATTPAAQGYGANRVGSGLIQADLLVGLAKAQADAVAANAKK</sequence>
<evidence type="ECO:0000313" key="8">
    <source>
        <dbReference type="EMBL" id="ABY21862.1"/>
    </source>
</evidence>
<dbReference type="CDD" id="cd05562">
    <property type="entry name" value="Peptidases_S53_like"/>
    <property type="match status" value="1"/>
</dbReference>
<dbReference type="InterPro" id="IPR015500">
    <property type="entry name" value="Peptidase_S8_subtilisin-rel"/>
</dbReference>
<dbReference type="GO" id="GO:0006508">
    <property type="term" value="P:proteolysis"/>
    <property type="evidence" value="ECO:0007669"/>
    <property type="project" value="UniProtKB-KW"/>
</dbReference>
<dbReference type="PANTHER" id="PTHR43806">
    <property type="entry name" value="PEPTIDASE S8"/>
    <property type="match status" value="1"/>
</dbReference>
<evidence type="ECO:0000256" key="2">
    <source>
        <dbReference type="ARBA" id="ARBA00022670"/>
    </source>
</evidence>
<evidence type="ECO:0000256" key="5">
    <source>
        <dbReference type="PROSITE-ProRule" id="PRU01240"/>
    </source>
</evidence>
<reference evidence="9" key="1">
    <citation type="journal article" date="2008" name="J. Bacteriol.">
        <title>Genome sequence of the fish pathogen Renibacterium salmoninarum suggests reductive evolution away from an environmental Arthrobacter ancestor.</title>
        <authorList>
            <person name="Wiens G.D."/>
            <person name="Rockey D.D."/>
            <person name="Wu Z."/>
            <person name="Chang J."/>
            <person name="Levy R."/>
            <person name="Crane S."/>
            <person name="Chen D.S."/>
            <person name="Capri G.R."/>
            <person name="Burnett J.R."/>
            <person name="Sudheesh P.S."/>
            <person name="Schipma M.J."/>
            <person name="Burd H."/>
            <person name="Bhattacharyya A."/>
            <person name="Rhodes L.D."/>
            <person name="Kaul R."/>
            <person name="Strom M.S."/>
        </authorList>
    </citation>
    <scope>NUCLEOTIDE SEQUENCE [LARGE SCALE GENOMIC DNA]</scope>
    <source>
        <strain evidence="9">ATCC 33209 / DSM 20767 / JCM 11484 / NBRC 15589 / NCIMB 2235</strain>
    </source>
</reference>
<evidence type="ECO:0000256" key="3">
    <source>
        <dbReference type="ARBA" id="ARBA00022801"/>
    </source>
</evidence>